<dbReference type="PANTHER" id="PTHR43133:SF8">
    <property type="entry name" value="RNA POLYMERASE SIGMA FACTOR HI_1459-RELATED"/>
    <property type="match status" value="1"/>
</dbReference>
<dbReference type="NCBIfam" id="TIGR02937">
    <property type="entry name" value="sigma70-ECF"/>
    <property type="match status" value="1"/>
</dbReference>
<evidence type="ECO:0000259" key="8">
    <source>
        <dbReference type="Pfam" id="PF08281"/>
    </source>
</evidence>
<evidence type="ECO:0000256" key="5">
    <source>
        <dbReference type="ARBA" id="ARBA00023163"/>
    </source>
</evidence>
<dbReference type="InterPro" id="IPR013324">
    <property type="entry name" value="RNA_pol_sigma_r3/r4-like"/>
</dbReference>
<evidence type="ECO:0000256" key="4">
    <source>
        <dbReference type="ARBA" id="ARBA00023125"/>
    </source>
</evidence>
<dbReference type="InterPro" id="IPR013325">
    <property type="entry name" value="RNA_pol_sigma_r2"/>
</dbReference>
<evidence type="ECO:0000259" key="7">
    <source>
        <dbReference type="Pfam" id="PF04542"/>
    </source>
</evidence>
<dbReference type="AlphaFoldDB" id="A0A4Y6PMY9"/>
<dbReference type="Pfam" id="PF04542">
    <property type="entry name" value="Sigma70_r2"/>
    <property type="match status" value="1"/>
</dbReference>
<sequence>MIFAITAPMAALASSRHVKAESQTSSSQETSPERSGEVADWVEAAAEGDMQAFRCLYDEFLPYVRHNIARLVGPRPEVDDLIQDVFVQVHGSLGDFRQESSFKTWLYRVTRNVTIDHLRKRKKTVELAELQPLRANARTLSKIEARDQVKALYAVLDQVSVESREAFILFEVEELKLREIAELTDTSINTVAARVRRTRERLRTFLEASHAEESS</sequence>
<dbReference type="InterPro" id="IPR036388">
    <property type="entry name" value="WH-like_DNA-bd_sf"/>
</dbReference>
<feature type="domain" description="RNA polymerase sigma factor 70 region 4 type 2" evidence="8">
    <location>
        <begin position="151"/>
        <end position="202"/>
    </location>
</feature>
<keyword evidence="5" id="KW-0804">Transcription</keyword>
<keyword evidence="10" id="KW-1185">Reference proteome</keyword>
<dbReference type="EMBL" id="CP041186">
    <property type="protein sequence ID" value="QDG49676.1"/>
    <property type="molecule type" value="Genomic_DNA"/>
</dbReference>
<reference evidence="9 10" key="1">
    <citation type="submission" date="2019-06" db="EMBL/GenBank/DDBJ databases">
        <title>Persicimonas caeni gen. nov., sp. nov., a predatory bacterium isolated from solar saltern.</title>
        <authorList>
            <person name="Wang S."/>
        </authorList>
    </citation>
    <scope>NUCLEOTIDE SEQUENCE [LARGE SCALE GENOMIC DNA]</scope>
    <source>
        <strain evidence="9 10">YN101</strain>
    </source>
</reference>
<feature type="compositionally biased region" description="Low complexity" evidence="6">
    <location>
        <begin position="21"/>
        <end position="30"/>
    </location>
</feature>
<dbReference type="GO" id="GO:0003677">
    <property type="term" value="F:DNA binding"/>
    <property type="evidence" value="ECO:0007669"/>
    <property type="project" value="UniProtKB-KW"/>
</dbReference>
<dbReference type="OrthoDB" id="8684701at2"/>
<evidence type="ECO:0000256" key="2">
    <source>
        <dbReference type="ARBA" id="ARBA00023015"/>
    </source>
</evidence>
<evidence type="ECO:0000256" key="1">
    <source>
        <dbReference type="ARBA" id="ARBA00010641"/>
    </source>
</evidence>
<dbReference type="InterPro" id="IPR039425">
    <property type="entry name" value="RNA_pol_sigma-70-like"/>
</dbReference>
<dbReference type="PANTHER" id="PTHR43133">
    <property type="entry name" value="RNA POLYMERASE ECF-TYPE SIGMA FACTO"/>
    <property type="match status" value="1"/>
</dbReference>
<dbReference type="Gene3D" id="1.10.10.10">
    <property type="entry name" value="Winged helix-like DNA-binding domain superfamily/Winged helix DNA-binding domain"/>
    <property type="match status" value="1"/>
</dbReference>
<dbReference type="InterPro" id="IPR014284">
    <property type="entry name" value="RNA_pol_sigma-70_dom"/>
</dbReference>
<dbReference type="GO" id="GO:0016987">
    <property type="term" value="F:sigma factor activity"/>
    <property type="evidence" value="ECO:0007669"/>
    <property type="project" value="UniProtKB-KW"/>
</dbReference>
<keyword evidence="3" id="KW-0731">Sigma factor</keyword>
<evidence type="ECO:0000256" key="3">
    <source>
        <dbReference type="ARBA" id="ARBA00023082"/>
    </source>
</evidence>
<keyword evidence="4" id="KW-0238">DNA-binding</keyword>
<evidence type="ECO:0000313" key="9">
    <source>
        <dbReference type="EMBL" id="QDG49676.1"/>
    </source>
</evidence>
<dbReference type="GO" id="GO:0006352">
    <property type="term" value="P:DNA-templated transcription initiation"/>
    <property type="evidence" value="ECO:0007669"/>
    <property type="project" value="InterPro"/>
</dbReference>
<dbReference type="Proteomes" id="UP000315995">
    <property type="component" value="Chromosome"/>
</dbReference>
<dbReference type="SUPFAM" id="SSF88659">
    <property type="entry name" value="Sigma3 and sigma4 domains of RNA polymerase sigma factors"/>
    <property type="match status" value="1"/>
</dbReference>
<feature type="region of interest" description="Disordered" evidence="6">
    <location>
        <begin position="16"/>
        <end position="38"/>
    </location>
</feature>
<proteinExistence type="inferred from homology"/>
<dbReference type="InterPro" id="IPR013249">
    <property type="entry name" value="RNA_pol_sigma70_r4_t2"/>
</dbReference>
<keyword evidence="2" id="KW-0805">Transcription regulation</keyword>
<name>A0A4Y6PMY9_PERCE</name>
<accession>A0A4Y6PMY9</accession>
<evidence type="ECO:0000313" key="10">
    <source>
        <dbReference type="Proteomes" id="UP000315995"/>
    </source>
</evidence>
<dbReference type="InterPro" id="IPR007627">
    <property type="entry name" value="RNA_pol_sigma70_r2"/>
</dbReference>
<organism evidence="9 10">
    <name type="scientific">Persicimonas caeni</name>
    <dbReference type="NCBI Taxonomy" id="2292766"/>
    <lineage>
        <taxon>Bacteria</taxon>
        <taxon>Deltaproteobacteria</taxon>
        <taxon>Bradymonadales</taxon>
        <taxon>Bradymonadaceae</taxon>
        <taxon>Persicimonas</taxon>
    </lineage>
</organism>
<protein>
    <submittedName>
        <fullName evidence="9">RNA polymerase sigma factor</fullName>
    </submittedName>
</protein>
<comment type="similarity">
    <text evidence="1">Belongs to the sigma-70 factor family. ECF subfamily.</text>
</comment>
<evidence type="ECO:0000256" key="6">
    <source>
        <dbReference type="SAM" id="MobiDB-lite"/>
    </source>
</evidence>
<dbReference type="Gene3D" id="1.10.1740.10">
    <property type="match status" value="1"/>
</dbReference>
<dbReference type="SUPFAM" id="SSF88946">
    <property type="entry name" value="Sigma2 domain of RNA polymerase sigma factors"/>
    <property type="match status" value="1"/>
</dbReference>
<accession>A0A5B8Y0F3</accession>
<gene>
    <name evidence="9" type="ORF">FIV42_02650</name>
</gene>
<feature type="domain" description="RNA polymerase sigma-70 region 2" evidence="7">
    <location>
        <begin position="56"/>
        <end position="123"/>
    </location>
</feature>
<dbReference type="Pfam" id="PF08281">
    <property type="entry name" value="Sigma70_r4_2"/>
    <property type="match status" value="1"/>
</dbReference>